<dbReference type="InterPro" id="IPR014756">
    <property type="entry name" value="Ig_E-set"/>
</dbReference>
<evidence type="ECO:0000259" key="1">
    <source>
        <dbReference type="Pfam" id="PF07819"/>
    </source>
</evidence>
<feature type="domain" description="Secretion system C-terminal sorting" evidence="2">
    <location>
        <begin position="1230"/>
        <end position="1291"/>
    </location>
</feature>
<name>A0A5R8WVN3_9BACT</name>
<dbReference type="OrthoDB" id="9761875at2"/>
<dbReference type="GO" id="GO:0016788">
    <property type="term" value="F:hydrolase activity, acting on ester bonds"/>
    <property type="evidence" value="ECO:0007669"/>
    <property type="project" value="InterPro"/>
</dbReference>
<dbReference type="Pfam" id="PF18962">
    <property type="entry name" value="Por_Secre_tail"/>
    <property type="match status" value="1"/>
</dbReference>
<keyword evidence="4" id="KW-1185">Reference proteome</keyword>
<organism evidence="3 4">
    <name type="scientific">Hymenobacter jeollabukensis</name>
    <dbReference type="NCBI Taxonomy" id="2025313"/>
    <lineage>
        <taxon>Bacteria</taxon>
        <taxon>Pseudomonadati</taxon>
        <taxon>Bacteroidota</taxon>
        <taxon>Cytophagia</taxon>
        <taxon>Cytophagales</taxon>
        <taxon>Hymenobacteraceae</taxon>
        <taxon>Hymenobacter</taxon>
    </lineage>
</organism>
<evidence type="ECO:0000313" key="3">
    <source>
        <dbReference type="EMBL" id="TLM95553.1"/>
    </source>
</evidence>
<sequence length="1297" mass="133804">MNNCAHLPYHSRVASLWLTTCLVYAALLLTTPAYCGTLDAILNPDGTVRAGVRGSFSTVGYRMEMAVAGQPVFREQSKSAAYLGPFVLQGNGVNGPVIALAADGNGNLYAGGGFTTAGGVQANRIAKWDGTRWSALGSGLGAPTQSPYPYSLTLTVDASGILYAAGDFTSAGGVPANYIAKWNGSSWSSLGTGLNSTYALGRCSLVVDGLGNLYAARGPGTGSGPISKWDGTAWSTLSNAASPSALAADASGTLYAGGNFNLPGGGAANIAKWDGTAWSVLGIGLNDLPTSFALDGNGNLYAGGNFTMAGGRPANHIAKWNGTAWSALGTGLNDVPVALTVGRNGNLYAIGGFGTAGGVPAERVAEWNGTGWSALGSGIVGGGSVYALAAGVGNTSYVGGSFTGALPYLVQWNGGRWSTLDDAPVLTAATPSSGSIGASIALTGSNLSQATAVTFSGGTPNVVTTGFTVNSAGTQITNIVVPSGAVTGNVTVTTPNGVSSGVPFSVTAPTPTLTAVTPASATIGEVITLTGSNLSQATIIAFTGNTANLVTAGFTVNSAGTQITNITVPSGAVTGPIRVTTPGGLSNGVPFSVLAPVLTAYHLQQQGVRTSRVDLHHQAPGAIKVGADGAAGTLFSVARSTGTHFKLRLQENPTNSRTGALADAAGYLDTLTTATAAEAMYYHPSFVVATGWYKDLHLEVVDKGTGTVLGTYLVQAVRPPLLLVHGLWSNGPDAFPDLPLRLVTDGVYSQQSDIRYARYDNDRDFLHNAPYIINDKNALLRSYADRNISVSKIDVIGHSMGGLLARQYIQSSSYQQDINKLITLNTPHSGSPIPNFINSLSAVPRLALVEDLMFLGKDPTKGAVDDLNYSGLAPGTGVARLNIAPNTHGVVVHATTTTFQLSPLLPVSQLINGNLSWGGVIMGFVSLAYPRSSAAFNTFLSARMFQSPGNDCIVGLDSQQGGLTGAYTDNTPGQWHGSGGNSVVQTQLITLLKANSRSTSFSTAGFRPVPIHSVFPRAATPIPAPPAKTASTLVITSPTRNTVLTDVDSIQVAVSASSDVTRIMLVCGTGTDELTSKLITGAGGTTYIKVPKGGLGRLKLAAFAFADSVFVQHDTLGTGLTTRATLTRVRLEPRLAYTSAGDSALVQVFGTYSDGLDRNVLGQPGMQFTFRSGGKARMGRRNRYIIGLSTGLDSLRVTFAGRTDIVPVVVAAPQMPVLATRPPTPEPLSVWPNPAQHSVRIRGASNVPISLLDMLGRPVRTHAPLKPTQEAVLDLRGLPTGLYIVRAGTASKRLFVE</sequence>
<dbReference type="SUPFAM" id="SSF81296">
    <property type="entry name" value="E set domains"/>
    <property type="match status" value="2"/>
</dbReference>
<dbReference type="Pfam" id="PF07819">
    <property type="entry name" value="PGAP1"/>
    <property type="match status" value="1"/>
</dbReference>
<dbReference type="InterPro" id="IPR026444">
    <property type="entry name" value="Secre_tail"/>
</dbReference>
<accession>A0A5R8WVN3</accession>
<evidence type="ECO:0000313" key="4">
    <source>
        <dbReference type="Proteomes" id="UP000305517"/>
    </source>
</evidence>
<dbReference type="EMBL" id="VAJM01000002">
    <property type="protein sequence ID" value="TLM95553.1"/>
    <property type="molecule type" value="Genomic_DNA"/>
</dbReference>
<proteinExistence type="predicted"/>
<dbReference type="Proteomes" id="UP000305517">
    <property type="component" value="Unassembled WGS sequence"/>
</dbReference>
<dbReference type="SUPFAM" id="SSF53474">
    <property type="entry name" value="alpha/beta-Hydrolases"/>
    <property type="match status" value="1"/>
</dbReference>
<dbReference type="InterPro" id="IPR013783">
    <property type="entry name" value="Ig-like_fold"/>
</dbReference>
<dbReference type="Gene3D" id="3.40.50.1820">
    <property type="entry name" value="alpha/beta hydrolase"/>
    <property type="match status" value="1"/>
</dbReference>
<dbReference type="NCBIfam" id="TIGR04183">
    <property type="entry name" value="Por_Secre_tail"/>
    <property type="match status" value="1"/>
</dbReference>
<gene>
    <name evidence="3" type="ORF">FDY95_07155</name>
</gene>
<feature type="domain" description="GPI inositol-deacylase PGAP1-like alpha/beta" evidence="1">
    <location>
        <begin position="777"/>
        <end position="835"/>
    </location>
</feature>
<dbReference type="SUPFAM" id="SSF101898">
    <property type="entry name" value="NHL repeat"/>
    <property type="match status" value="1"/>
</dbReference>
<protein>
    <submittedName>
        <fullName evidence="3">T9SS type A sorting domain-containing protein</fullName>
    </submittedName>
</protein>
<comment type="caution">
    <text evidence="3">The sequence shown here is derived from an EMBL/GenBank/DDBJ whole genome shotgun (WGS) entry which is preliminary data.</text>
</comment>
<dbReference type="InterPro" id="IPR029058">
    <property type="entry name" value="AB_hydrolase_fold"/>
</dbReference>
<evidence type="ECO:0000259" key="2">
    <source>
        <dbReference type="Pfam" id="PF18962"/>
    </source>
</evidence>
<dbReference type="Gene3D" id="2.60.40.10">
    <property type="entry name" value="Immunoglobulins"/>
    <property type="match status" value="2"/>
</dbReference>
<reference evidence="3 4" key="1">
    <citation type="submission" date="2019-05" db="EMBL/GenBank/DDBJ databases">
        <title>Hymenobacter edaphi sp. nov., isolated from abandoned arsenic-contaminated farmland soil.</title>
        <authorList>
            <person name="Nie L."/>
        </authorList>
    </citation>
    <scope>NUCLEOTIDE SEQUENCE [LARGE SCALE GENOMIC DNA]</scope>
    <source>
        <strain evidence="3 4">1-3-3-8</strain>
    </source>
</reference>
<dbReference type="InterPro" id="IPR012908">
    <property type="entry name" value="PGAP1-ab_dom-like"/>
</dbReference>